<accession>A0A7C9E286</accession>
<dbReference type="AlphaFoldDB" id="A0A7C9E286"/>
<reference evidence="1" key="1">
    <citation type="journal article" date="2013" name="J. Plant Res.">
        <title>Effect of fungi and light on seed germination of three Opuntia species from semiarid lands of central Mexico.</title>
        <authorList>
            <person name="Delgado-Sanchez P."/>
            <person name="Jimenez-Bremont J.F."/>
            <person name="Guerrero-Gonzalez Mde L."/>
            <person name="Flores J."/>
        </authorList>
    </citation>
    <scope>NUCLEOTIDE SEQUENCE</scope>
    <source>
        <tissue evidence="1">Cladode</tissue>
    </source>
</reference>
<name>A0A7C9E286_OPUST</name>
<sequence>MSGFSWEFMMDSTALMLPTFCCQICTPLSRKSSRVCCGMTFLCQIHLHRAQLHLQWRKIRTSVAVTTQVWKDLVVTAVSKKMLRVGLGNLIGKEEEIQGQSTEGRLKSGKRIREGGSMNGIEKDWSLMAGCRRNQIGMILMRVVAVAV</sequence>
<reference evidence="1" key="2">
    <citation type="submission" date="2020-07" db="EMBL/GenBank/DDBJ databases">
        <authorList>
            <person name="Vera ALvarez R."/>
            <person name="Arias-Moreno D.M."/>
            <person name="Jimenez-Jacinto V."/>
            <person name="Jimenez-Bremont J.F."/>
            <person name="Swaminathan K."/>
            <person name="Moose S.P."/>
            <person name="Guerrero-Gonzalez M.L."/>
            <person name="Marino-Ramirez L."/>
            <person name="Landsman D."/>
            <person name="Rodriguez-Kessler M."/>
            <person name="Delgado-Sanchez P."/>
        </authorList>
    </citation>
    <scope>NUCLEOTIDE SEQUENCE</scope>
    <source>
        <tissue evidence="1">Cladode</tissue>
    </source>
</reference>
<protein>
    <submittedName>
        <fullName evidence="1">Uncharacterized protein</fullName>
    </submittedName>
</protein>
<proteinExistence type="predicted"/>
<organism evidence="1">
    <name type="scientific">Opuntia streptacantha</name>
    <name type="common">Prickly pear cactus</name>
    <name type="synonym">Opuntia cardona</name>
    <dbReference type="NCBI Taxonomy" id="393608"/>
    <lineage>
        <taxon>Eukaryota</taxon>
        <taxon>Viridiplantae</taxon>
        <taxon>Streptophyta</taxon>
        <taxon>Embryophyta</taxon>
        <taxon>Tracheophyta</taxon>
        <taxon>Spermatophyta</taxon>
        <taxon>Magnoliopsida</taxon>
        <taxon>eudicotyledons</taxon>
        <taxon>Gunneridae</taxon>
        <taxon>Pentapetalae</taxon>
        <taxon>Caryophyllales</taxon>
        <taxon>Cactineae</taxon>
        <taxon>Cactaceae</taxon>
        <taxon>Opuntioideae</taxon>
        <taxon>Opuntia</taxon>
    </lineage>
</organism>
<evidence type="ECO:0000313" key="1">
    <source>
        <dbReference type="EMBL" id="MBA4656087.1"/>
    </source>
</evidence>
<dbReference type="EMBL" id="GISG01190574">
    <property type="protein sequence ID" value="MBA4656087.1"/>
    <property type="molecule type" value="Transcribed_RNA"/>
</dbReference>